<protein>
    <submittedName>
        <fullName evidence="3">Uncharacterized protein</fullName>
    </submittedName>
</protein>
<dbReference type="EMBL" id="OCYT01000085">
    <property type="protein sequence ID" value="SON79106.1"/>
    <property type="molecule type" value="Genomic_DNA"/>
</dbReference>
<evidence type="ECO:0000313" key="3">
    <source>
        <dbReference type="EMBL" id="SON86015.1"/>
    </source>
</evidence>
<dbReference type="Proteomes" id="UP000234181">
    <property type="component" value="Unassembled WGS sequence"/>
</dbReference>
<evidence type="ECO:0000313" key="2">
    <source>
        <dbReference type="EMBL" id="SON79106.1"/>
    </source>
</evidence>
<keyword evidence="5" id="KW-1185">Reference proteome</keyword>
<gene>
    <name evidence="2" type="ORF">XAP6984_300065</name>
    <name evidence="3" type="ORF">XAP7430_250065</name>
</gene>
<name>A0AB38DXZ5_XANCH</name>
<accession>A0AB38DXZ5</accession>
<evidence type="ECO:0000313" key="4">
    <source>
        <dbReference type="Proteomes" id="UP000234166"/>
    </source>
</evidence>
<evidence type="ECO:0000256" key="1">
    <source>
        <dbReference type="SAM" id="MobiDB-lite"/>
    </source>
</evidence>
<dbReference type="AlphaFoldDB" id="A0AB38DXZ5"/>
<reference evidence="4 5" key="1">
    <citation type="submission" date="2017-10" db="EMBL/GenBank/DDBJ databases">
        <authorList>
            <person name="Regsiter A."/>
            <person name="William W."/>
        </authorList>
    </citation>
    <scope>NUCLEOTIDE SEQUENCE [LARGE SCALE GENOMIC DNA]</scope>
    <source>
        <strain evidence="2 5">CFBP6984</strain>
        <strain evidence="3 4">CFBP7430</strain>
    </source>
</reference>
<evidence type="ECO:0000313" key="5">
    <source>
        <dbReference type="Proteomes" id="UP000234181"/>
    </source>
</evidence>
<proteinExistence type="predicted"/>
<sequence length="80" mass="8731">MWEQGSADARLLQSPVNVQEGMDVVRTAASGGLARPLPQPLSRRERGLRPCTRCRARYSSTLQQRRAEAASLPGVNGKGR</sequence>
<dbReference type="EMBL" id="OCYS01000078">
    <property type="protein sequence ID" value="SON86015.1"/>
    <property type="molecule type" value="Genomic_DNA"/>
</dbReference>
<feature type="region of interest" description="Disordered" evidence="1">
    <location>
        <begin position="59"/>
        <end position="80"/>
    </location>
</feature>
<feature type="region of interest" description="Disordered" evidence="1">
    <location>
        <begin position="29"/>
        <end position="48"/>
    </location>
</feature>
<organism evidence="3 4">
    <name type="scientific">Xanthomonas campestris pv. phaseoli</name>
    <dbReference type="NCBI Taxonomy" id="317013"/>
    <lineage>
        <taxon>Bacteria</taxon>
        <taxon>Pseudomonadati</taxon>
        <taxon>Pseudomonadota</taxon>
        <taxon>Gammaproteobacteria</taxon>
        <taxon>Lysobacterales</taxon>
        <taxon>Lysobacteraceae</taxon>
        <taxon>Xanthomonas</taxon>
    </lineage>
</organism>
<dbReference type="Proteomes" id="UP000234166">
    <property type="component" value="Unassembled WGS sequence"/>
</dbReference>
<comment type="caution">
    <text evidence="3">The sequence shown here is derived from an EMBL/GenBank/DDBJ whole genome shotgun (WGS) entry which is preliminary data.</text>
</comment>